<comment type="caution">
    <text evidence="2">The sequence shown here is derived from an EMBL/GenBank/DDBJ whole genome shotgun (WGS) entry which is preliminary data.</text>
</comment>
<evidence type="ECO:0000313" key="2">
    <source>
        <dbReference type="EMBL" id="EBS4094414.1"/>
    </source>
</evidence>
<evidence type="ECO:0000256" key="1">
    <source>
        <dbReference type="SAM" id="MobiDB-lite"/>
    </source>
</evidence>
<reference evidence="2" key="1">
    <citation type="submission" date="2018-06" db="EMBL/GenBank/DDBJ databases">
        <authorList>
            <person name="Ashton P.M."/>
            <person name="Dallman T."/>
            <person name="Nair S."/>
            <person name="De Pinna E."/>
            <person name="Peters T."/>
            <person name="Grant K."/>
        </authorList>
    </citation>
    <scope>NUCLEOTIDE SEQUENCE [LARGE SCALE GENOMIC DNA]</scope>
    <source>
        <strain evidence="2">374035</strain>
    </source>
</reference>
<dbReference type="EMBL" id="AAGVJY010000002">
    <property type="protein sequence ID" value="EBS4094414.1"/>
    <property type="molecule type" value="Genomic_DNA"/>
</dbReference>
<sequence length="92" mass="10982">MAQNFNSYNSDDSAARASRHGRRFRTSENGNFYYPNCTTPELEELEKLYGRRGYTVTKQLNFDGRTWFVSVELPVSNHLPRTPRCYRQRIWR</sequence>
<protein>
    <submittedName>
        <fullName evidence="2">Uncharacterized protein</fullName>
    </submittedName>
</protein>
<organism evidence="2">
    <name type="scientific">Salmonella enterica subsp. enterica serovar Bareilly</name>
    <dbReference type="NCBI Taxonomy" id="58096"/>
    <lineage>
        <taxon>Bacteria</taxon>
        <taxon>Pseudomonadati</taxon>
        <taxon>Pseudomonadota</taxon>
        <taxon>Gammaproteobacteria</taxon>
        <taxon>Enterobacterales</taxon>
        <taxon>Enterobacteriaceae</taxon>
        <taxon>Salmonella</taxon>
    </lineage>
</organism>
<feature type="compositionally biased region" description="Polar residues" evidence="1">
    <location>
        <begin position="1"/>
        <end position="12"/>
    </location>
</feature>
<gene>
    <name evidence="2" type="ORF">DPS53_03580</name>
</gene>
<dbReference type="AlphaFoldDB" id="A0A5U9SFZ6"/>
<accession>A0A5U9SFZ6</accession>
<name>A0A5U9SFZ6_SALET</name>
<feature type="region of interest" description="Disordered" evidence="1">
    <location>
        <begin position="1"/>
        <end position="29"/>
    </location>
</feature>
<dbReference type="Proteomes" id="UP000839659">
    <property type="component" value="Unassembled WGS sequence"/>
</dbReference>
<proteinExistence type="predicted"/>